<dbReference type="InterPro" id="IPR050915">
    <property type="entry name" value="MAP_kinase_kinase"/>
</dbReference>
<dbReference type="Pfam" id="PF00069">
    <property type="entry name" value="Pkinase"/>
    <property type="match status" value="1"/>
</dbReference>
<dbReference type="GO" id="GO:0004674">
    <property type="term" value="F:protein serine/threonine kinase activity"/>
    <property type="evidence" value="ECO:0007669"/>
    <property type="project" value="UniProtKB-KW"/>
</dbReference>
<sequence>MSTGRRRKPRPTLSIDLIPQTPTSPDSGRSISPSPLTVVSKQQEELTQRPLDAKQLQRVEDFLFRKAAFLSTEDVQPTDLRELVVLGRGNGGSVCKVLHVKSNIIMARKSIHLEIRPEVRNQILRELRILHKCSSPHIIGFYGSFWHDGEINILMEYMDGGSLDAVVRRIGRIPENVLAEITYCILDGLVYLRDKLSIMHRDIKPSNVLVSSDGDCKLCDFGVSGELHNSLANTFVGTRSYMSPERLQGQRYAVESDLWSLGLSLLEMATGVFPIPAENLKKGLAPMHPPPDKPLEAHAPDATQSMAIFELLANIVESEPPRLPDDAGFSDSFINFIDACLKREPSERMPLAELIQHPWLEDMRASQPVNMAEWVRSTMVPCELAARDQEKAAHAVVPSE</sequence>
<feature type="domain" description="Protein kinase" evidence="10">
    <location>
        <begin position="80"/>
        <end position="360"/>
    </location>
</feature>
<keyword evidence="3 7" id="KW-0547">Nucleotide-binding</keyword>
<keyword evidence="1 8" id="KW-0723">Serine/threonine-protein kinase</keyword>
<dbReference type="InParanoid" id="A9UXW3"/>
<proteinExistence type="inferred from homology"/>
<evidence type="ECO:0000256" key="9">
    <source>
        <dbReference type="SAM" id="MobiDB-lite"/>
    </source>
</evidence>
<gene>
    <name evidence="11" type="ORF">MONBRDRAFT_18821</name>
</gene>
<organism evidence="11 12">
    <name type="scientific">Monosiga brevicollis</name>
    <name type="common">Choanoflagellate</name>
    <dbReference type="NCBI Taxonomy" id="81824"/>
    <lineage>
        <taxon>Eukaryota</taxon>
        <taxon>Choanoflagellata</taxon>
        <taxon>Craspedida</taxon>
        <taxon>Salpingoecidae</taxon>
        <taxon>Monosiga</taxon>
    </lineage>
</organism>
<feature type="region of interest" description="Disordered" evidence="9">
    <location>
        <begin position="1"/>
        <end position="50"/>
    </location>
</feature>
<dbReference type="PROSITE" id="PS00107">
    <property type="entry name" value="PROTEIN_KINASE_ATP"/>
    <property type="match status" value="1"/>
</dbReference>
<dbReference type="InterPro" id="IPR017441">
    <property type="entry name" value="Protein_kinase_ATP_BS"/>
</dbReference>
<dbReference type="KEGG" id="mbr:MONBRDRAFT_18821"/>
<dbReference type="AlphaFoldDB" id="A9UXW3"/>
<dbReference type="SMART" id="SM00220">
    <property type="entry name" value="S_TKc"/>
    <property type="match status" value="1"/>
</dbReference>
<dbReference type="FunCoup" id="A9UXW3">
    <property type="interactions" value="1804"/>
</dbReference>
<dbReference type="InterPro" id="IPR000719">
    <property type="entry name" value="Prot_kinase_dom"/>
</dbReference>
<evidence type="ECO:0000256" key="7">
    <source>
        <dbReference type="PROSITE-ProRule" id="PRU10141"/>
    </source>
</evidence>
<dbReference type="FunFam" id="3.30.200.20:FF:000040">
    <property type="entry name" value="Dual specificity mitogen-activated protein kinase kinase"/>
    <property type="match status" value="1"/>
</dbReference>
<keyword evidence="5 7" id="KW-0067">ATP-binding</keyword>
<keyword evidence="4" id="KW-0418">Kinase</keyword>
<dbReference type="EMBL" id="CH991549">
    <property type="protein sequence ID" value="EDQ89916.1"/>
    <property type="molecule type" value="Genomic_DNA"/>
</dbReference>
<evidence type="ECO:0000256" key="2">
    <source>
        <dbReference type="ARBA" id="ARBA00022679"/>
    </source>
</evidence>
<evidence type="ECO:0000313" key="12">
    <source>
        <dbReference type="Proteomes" id="UP000001357"/>
    </source>
</evidence>
<evidence type="ECO:0000256" key="6">
    <source>
        <dbReference type="ARBA" id="ARBA00038035"/>
    </source>
</evidence>
<name>A9UXW3_MONBE</name>
<accession>A9UXW3</accession>
<dbReference type="GO" id="GO:0004708">
    <property type="term" value="F:MAP kinase kinase activity"/>
    <property type="evidence" value="ECO:0000318"/>
    <property type="project" value="GO_Central"/>
</dbReference>
<dbReference type="PANTHER" id="PTHR47448">
    <property type="entry name" value="DUAL SPECIFICITY MITOGEN-ACTIVATED PROTEIN KINASE KINASE DSOR1-LIKE PROTEIN"/>
    <property type="match status" value="1"/>
</dbReference>
<dbReference type="Gene3D" id="3.30.200.20">
    <property type="entry name" value="Phosphorylase Kinase, domain 1"/>
    <property type="match status" value="1"/>
</dbReference>
<evidence type="ECO:0000256" key="5">
    <source>
        <dbReference type="ARBA" id="ARBA00022840"/>
    </source>
</evidence>
<evidence type="ECO:0000256" key="1">
    <source>
        <dbReference type="ARBA" id="ARBA00022527"/>
    </source>
</evidence>
<dbReference type="Proteomes" id="UP000001357">
    <property type="component" value="Unassembled WGS sequence"/>
</dbReference>
<protein>
    <recommendedName>
        <fullName evidence="10">Protein kinase domain-containing protein</fullName>
    </recommendedName>
</protein>
<keyword evidence="2" id="KW-0808">Transferase</keyword>
<dbReference type="PANTHER" id="PTHR47448:SF1">
    <property type="entry name" value="SERINE_THREONINE-PROTEIN KINASE STE7 HOMOLOG"/>
    <property type="match status" value="1"/>
</dbReference>
<feature type="binding site" evidence="7">
    <location>
        <position position="109"/>
    </location>
    <ligand>
        <name>ATP</name>
        <dbReference type="ChEBI" id="CHEBI:30616"/>
    </ligand>
</feature>
<evidence type="ECO:0000256" key="8">
    <source>
        <dbReference type="RuleBase" id="RU000304"/>
    </source>
</evidence>
<dbReference type="InterPro" id="IPR011009">
    <property type="entry name" value="Kinase-like_dom_sf"/>
</dbReference>
<feature type="compositionally biased region" description="Basic residues" evidence="9">
    <location>
        <begin position="1"/>
        <end position="10"/>
    </location>
</feature>
<dbReference type="InterPro" id="IPR008271">
    <property type="entry name" value="Ser/Thr_kinase_AS"/>
</dbReference>
<dbReference type="SUPFAM" id="SSF56112">
    <property type="entry name" value="Protein kinase-like (PK-like)"/>
    <property type="match status" value="1"/>
</dbReference>
<dbReference type="RefSeq" id="XP_001745338.1">
    <property type="nucleotide sequence ID" value="XM_001745286.1"/>
</dbReference>
<dbReference type="Gene3D" id="1.10.510.10">
    <property type="entry name" value="Transferase(Phosphotransferase) domain 1"/>
    <property type="match status" value="1"/>
</dbReference>
<dbReference type="GO" id="GO:0005524">
    <property type="term" value="F:ATP binding"/>
    <property type="evidence" value="ECO:0007669"/>
    <property type="project" value="UniProtKB-UniRule"/>
</dbReference>
<feature type="compositionally biased region" description="Polar residues" evidence="9">
    <location>
        <begin position="20"/>
        <end position="41"/>
    </location>
</feature>
<keyword evidence="12" id="KW-1185">Reference proteome</keyword>
<dbReference type="GO" id="GO:0000165">
    <property type="term" value="P:MAPK cascade"/>
    <property type="evidence" value="ECO:0000318"/>
    <property type="project" value="GO_Central"/>
</dbReference>
<dbReference type="STRING" id="81824.A9UXW3"/>
<dbReference type="PROSITE" id="PS50011">
    <property type="entry name" value="PROTEIN_KINASE_DOM"/>
    <property type="match status" value="1"/>
</dbReference>
<evidence type="ECO:0000313" key="11">
    <source>
        <dbReference type="EMBL" id="EDQ89916.1"/>
    </source>
</evidence>
<evidence type="ECO:0000259" key="10">
    <source>
        <dbReference type="PROSITE" id="PS50011"/>
    </source>
</evidence>
<evidence type="ECO:0000256" key="3">
    <source>
        <dbReference type="ARBA" id="ARBA00022741"/>
    </source>
</evidence>
<dbReference type="PROSITE" id="PS00108">
    <property type="entry name" value="PROTEIN_KINASE_ST"/>
    <property type="match status" value="1"/>
</dbReference>
<dbReference type="eggNOG" id="KOG0581">
    <property type="taxonomic scope" value="Eukaryota"/>
</dbReference>
<dbReference type="OMA" id="QMTLTEP"/>
<reference evidence="11 12" key="1">
    <citation type="journal article" date="2008" name="Nature">
        <title>The genome of the choanoflagellate Monosiga brevicollis and the origin of metazoans.</title>
        <authorList>
            <consortium name="JGI Sequencing"/>
            <person name="King N."/>
            <person name="Westbrook M.J."/>
            <person name="Young S.L."/>
            <person name="Kuo A."/>
            <person name="Abedin M."/>
            <person name="Chapman J."/>
            <person name="Fairclough S."/>
            <person name="Hellsten U."/>
            <person name="Isogai Y."/>
            <person name="Letunic I."/>
            <person name="Marr M."/>
            <person name="Pincus D."/>
            <person name="Putnam N."/>
            <person name="Rokas A."/>
            <person name="Wright K.J."/>
            <person name="Zuzow R."/>
            <person name="Dirks W."/>
            <person name="Good M."/>
            <person name="Goodstein D."/>
            <person name="Lemons D."/>
            <person name="Li W."/>
            <person name="Lyons J.B."/>
            <person name="Morris A."/>
            <person name="Nichols S."/>
            <person name="Richter D.J."/>
            <person name="Salamov A."/>
            <person name="Bork P."/>
            <person name="Lim W.A."/>
            <person name="Manning G."/>
            <person name="Miller W.T."/>
            <person name="McGinnis W."/>
            <person name="Shapiro H."/>
            <person name="Tjian R."/>
            <person name="Grigoriev I.V."/>
            <person name="Rokhsar D."/>
        </authorList>
    </citation>
    <scope>NUCLEOTIDE SEQUENCE [LARGE SCALE GENOMIC DNA]</scope>
    <source>
        <strain evidence="12">MX1 / ATCC 50154</strain>
    </source>
</reference>
<comment type="similarity">
    <text evidence="6">Belongs to the protein kinase superfamily. STE Ser/Thr protein kinase family. MAP kinase kinase subfamily.</text>
</comment>
<evidence type="ECO:0000256" key="4">
    <source>
        <dbReference type="ARBA" id="ARBA00022777"/>
    </source>
</evidence>
<dbReference type="GeneID" id="5890624"/>